<evidence type="ECO:0000313" key="9">
    <source>
        <dbReference type="EMBL" id="PNS11826.1"/>
    </source>
</evidence>
<keyword evidence="6" id="KW-0460">Magnesium</keyword>
<comment type="similarity">
    <text evidence="7">Belongs to the PINc/VapC protein family.</text>
</comment>
<dbReference type="OrthoDB" id="9804823at2"/>
<comment type="cofactor">
    <cofactor evidence="1">
        <name>Mg(2+)</name>
        <dbReference type="ChEBI" id="CHEBI:18420"/>
    </cofactor>
</comment>
<gene>
    <name evidence="9" type="ORF">COO59_10040</name>
</gene>
<name>A0A2K1Q9X0_9GAMM</name>
<evidence type="ECO:0000256" key="4">
    <source>
        <dbReference type="ARBA" id="ARBA00022723"/>
    </source>
</evidence>
<evidence type="ECO:0000256" key="6">
    <source>
        <dbReference type="ARBA" id="ARBA00022842"/>
    </source>
</evidence>
<protein>
    <submittedName>
        <fullName evidence="9">VapC toxin family PIN domain ribonuclease</fullName>
    </submittedName>
</protein>
<evidence type="ECO:0000256" key="5">
    <source>
        <dbReference type="ARBA" id="ARBA00022801"/>
    </source>
</evidence>
<reference evidence="10" key="1">
    <citation type="submission" date="2017-09" db="EMBL/GenBank/DDBJ databases">
        <authorList>
            <person name="Palmer M."/>
            <person name="Steenkamp E.T."/>
            <person name="Coetzee M.P."/>
            <person name="Avontuur J.R."/>
            <person name="Van Zyl E."/>
            <person name="Chan W.-Y."/>
            <person name="Blom J."/>
            <person name="Venter S.N."/>
        </authorList>
    </citation>
    <scope>NUCLEOTIDE SEQUENCE [LARGE SCALE GENOMIC DNA]</scope>
    <source>
        <strain evidence="10">QC88-366</strain>
    </source>
</reference>
<keyword evidence="5" id="KW-0378">Hydrolase</keyword>
<keyword evidence="3" id="KW-0540">Nuclease</keyword>
<feature type="domain" description="PIN" evidence="8">
    <location>
        <begin position="3"/>
        <end position="127"/>
    </location>
</feature>
<evidence type="ECO:0000256" key="1">
    <source>
        <dbReference type="ARBA" id="ARBA00001946"/>
    </source>
</evidence>
<organism evidence="9 10">
    <name type="scientific">Mixta theicola</name>
    <dbReference type="NCBI Taxonomy" id="1458355"/>
    <lineage>
        <taxon>Bacteria</taxon>
        <taxon>Pseudomonadati</taxon>
        <taxon>Pseudomonadota</taxon>
        <taxon>Gammaproteobacteria</taxon>
        <taxon>Enterobacterales</taxon>
        <taxon>Erwiniaceae</taxon>
        <taxon>Mixta</taxon>
    </lineage>
</organism>
<dbReference type="SUPFAM" id="SSF88723">
    <property type="entry name" value="PIN domain-like"/>
    <property type="match status" value="1"/>
</dbReference>
<dbReference type="RefSeq" id="WP_103059665.1">
    <property type="nucleotide sequence ID" value="NZ_BSOF01000005.1"/>
</dbReference>
<keyword evidence="10" id="KW-1185">Reference proteome</keyword>
<dbReference type="InterPro" id="IPR029060">
    <property type="entry name" value="PIN-like_dom_sf"/>
</dbReference>
<dbReference type="PANTHER" id="PTHR33653">
    <property type="entry name" value="RIBONUCLEASE VAPC2"/>
    <property type="match status" value="1"/>
</dbReference>
<dbReference type="PANTHER" id="PTHR33653:SF1">
    <property type="entry name" value="RIBONUCLEASE VAPC2"/>
    <property type="match status" value="1"/>
</dbReference>
<dbReference type="EMBL" id="NWUO01000006">
    <property type="protein sequence ID" value="PNS11826.1"/>
    <property type="molecule type" value="Genomic_DNA"/>
</dbReference>
<dbReference type="InterPro" id="IPR050556">
    <property type="entry name" value="Type_II_TA_system_RNase"/>
</dbReference>
<dbReference type="AlphaFoldDB" id="A0A2K1Q9X0"/>
<evidence type="ECO:0000313" key="10">
    <source>
        <dbReference type="Proteomes" id="UP000236345"/>
    </source>
</evidence>
<dbReference type="InterPro" id="IPR002716">
    <property type="entry name" value="PIN_dom"/>
</dbReference>
<evidence type="ECO:0000259" key="8">
    <source>
        <dbReference type="Pfam" id="PF01850"/>
    </source>
</evidence>
<accession>A0A2K1Q9X0</accession>
<keyword evidence="4" id="KW-0479">Metal-binding</keyword>
<evidence type="ECO:0000256" key="3">
    <source>
        <dbReference type="ARBA" id="ARBA00022722"/>
    </source>
</evidence>
<dbReference type="CDD" id="cd18746">
    <property type="entry name" value="PIN_VapC4-5_FitB-like"/>
    <property type="match status" value="1"/>
</dbReference>
<proteinExistence type="inferred from homology"/>
<comment type="caution">
    <text evidence="9">The sequence shown here is derived from an EMBL/GenBank/DDBJ whole genome shotgun (WGS) entry which is preliminary data.</text>
</comment>
<dbReference type="GO" id="GO:0046872">
    <property type="term" value="F:metal ion binding"/>
    <property type="evidence" value="ECO:0007669"/>
    <property type="project" value="UniProtKB-KW"/>
</dbReference>
<dbReference type="Gene3D" id="3.40.50.1010">
    <property type="entry name" value="5'-nuclease"/>
    <property type="match status" value="1"/>
</dbReference>
<dbReference type="GO" id="GO:0016787">
    <property type="term" value="F:hydrolase activity"/>
    <property type="evidence" value="ECO:0007669"/>
    <property type="project" value="UniProtKB-KW"/>
</dbReference>
<sequence length="141" mass="16009">MRYLLDTNVFSELRKAGTQKIDANVARWAESVDAGDLFISVITVMEIEKGILNLARKDASQAAILRQWFEQRVLTEFAERILAIDVQVARYCAQLHIPDKRSENDALIATTAYLHEMILVTRNTKDFIDMGPGLLDPWETA</sequence>
<dbReference type="Proteomes" id="UP000236345">
    <property type="component" value="Unassembled WGS sequence"/>
</dbReference>
<evidence type="ECO:0000256" key="2">
    <source>
        <dbReference type="ARBA" id="ARBA00022649"/>
    </source>
</evidence>
<dbReference type="GO" id="GO:0004518">
    <property type="term" value="F:nuclease activity"/>
    <property type="evidence" value="ECO:0007669"/>
    <property type="project" value="UniProtKB-KW"/>
</dbReference>
<dbReference type="Pfam" id="PF01850">
    <property type="entry name" value="PIN"/>
    <property type="match status" value="1"/>
</dbReference>
<evidence type="ECO:0000256" key="7">
    <source>
        <dbReference type="ARBA" id="ARBA00038093"/>
    </source>
</evidence>
<keyword evidence="2" id="KW-1277">Toxin-antitoxin system</keyword>